<keyword evidence="4" id="KW-0010">Activator</keyword>
<evidence type="ECO:0000256" key="6">
    <source>
        <dbReference type="ARBA" id="ARBA00023242"/>
    </source>
</evidence>
<keyword evidence="6" id="KW-0539">Nucleus</keyword>
<dbReference type="EMBL" id="JARAOO010000014">
    <property type="protein sequence ID" value="KAJ7944861.1"/>
    <property type="molecule type" value="Genomic_DNA"/>
</dbReference>
<comment type="subcellular location">
    <subcellularLocation>
        <location evidence="1">Nucleus</location>
    </subcellularLocation>
</comment>
<feature type="domain" description="AP2/ERF" evidence="8">
    <location>
        <begin position="41"/>
        <end position="99"/>
    </location>
</feature>
<evidence type="ECO:0000259" key="8">
    <source>
        <dbReference type="PROSITE" id="PS51032"/>
    </source>
</evidence>
<dbReference type="InterPro" id="IPR016177">
    <property type="entry name" value="DNA-bd_dom_sf"/>
</dbReference>
<evidence type="ECO:0000256" key="1">
    <source>
        <dbReference type="ARBA" id="ARBA00004123"/>
    </source>
</evidence>
<reference evidence="9" key="1">
    <citation type="journal article" date="2023" name="Science">
        <title>Elucidation of the pathway for biosynthesis of saponin adjuvants from the soapbark tree.</title>
        <authorList>
            <person name="Reed J."/>
            <person name="Orme A."/>
            <person name="El-Demerdash A."/>
            <person name="Owen C."/>
            <person name="Martin L.B.B."/>
            <person name="Misra R.C."/>
            <person name="Kikuchi S."/>
            <person name="Rejzek M."/>
            <person name="Martin A.C."/>
            <person name="Harkess A."/>
            <person name="Leebens-Mack J."/>
            <person name="Louveau T."/>
            <person name="Stephenson M.J."/>
            <person name="Osbourn A."/>
        </authorList>
    </citation>
    <scope>NUCLEOTIDE SEQUENCE</scope>
    <source>
        <strain evidence="9">S10</strain>
    </source>
</reference>
<dbReference type="PANTHER" id="PTHR31839">
    <property type="entry name" value="DEHYDRATION-RESPONSIVE ELEMENT-BINDING PROTEIN 1D"/>
    <property type="match status" value="1"/>
</dbReference>
<comment type="caution">
    <text evidence="9">The sequence shown here is derived from an EMBL/GenBank/DDBJ whole genome shotgun (WGS) entry which is preliminary data.</text>
</comment>
<comment type="similarity">
    <text evidence="7">Belongs to the AP2/ERF transcription factor family. ERF subfamily.</text>
</comment>
<evidence type="ECO:0000256" key="2">
    <source>
        <dbReference type="ARBA" id="ARBA00023015"/>
    </source>
</evidence>
<evidence type="ECO:0000313" key="10">
    <source>
        <dbReference type="Proteomes" id="UP001163823"/>
    </source>
</evidence>
<dbReference type="InterPro" id="IPR045277">
    <property type="entry name" value="DRE1A-I"/>
</dbReference>
<accession>A0AAD7P7C8</accession>
<sequence length="228" mass="25300">MELIHKPGPSSSSDEEHVILASTRPKKKAGRTKFNETRHPVYRGVRRRSNDKWVCELRVPNNNKSRIWLGTYATAEMAARAHDVAALAFRGKSACLNFADSAWRLPVPVSNDSEEIRRVAAMAAETFGEVTTQNTEMEKGNVNYEACSSDGSMMALVESNGNERHELLDNGSCSLDHENAELDLQGSLLNMAEGPLLSLPPSPSRSYGVQNWNDMEMDAEVSLWNFSN</sequence>
<evidence type="ECO:0000256" key="3">
    <source>
        <dbReference type="ARBA" id="ARBA00023125"/>
    </source>
</evidence>
<dbReference type="GO" id="GO:0003700">
    <property type="term" value="F:DNA-binding transcription factor activity"/>
    <property type="evidence" value="ECO:0007669"/>
    <property type="project" value="InterPro"/>
</dbReference>
<dbReference type="AlphaFoldDB" id="A0AAD7P7C8"/>
<dbReference type="PANTHER" id="PTHR31839:SF25">
    <property type="entry name" value="DEHYDRATION-RESPONSIVE ELEMENT-BINDING PROTEIN 1F"/>
    <property type="match status" value="1"/>
</dbReference>
<keyword evidence="5" id="KW-0804">Transcription</keyword>
<dbReference type="InterPro" id="IPR036955">
    <property type="entry name" value="AP2/ERF_dom_sf"/>
</dbReference>
<dbReference type="GO" id="GO:0005634">
    <property type="term" value="C:nucleus"/>
    <property type="evidence" value="ECO:0007669"/>
    <property type="project" value="UniProtKB-SubCell"/>
</dbReference>
<name>A0AAD7P7C8_QUISA</name>
<dbReference type="PROSITE" id="PS51032">
    <property type="entry name" value="AP2_ERF"/>
    <property type="match status" value="1"/>
</dbReference>
<dbReference type="Pfam" id="PF00847">
    <property type="entry name" value="AP2"/>
    <property type="match status" value="1"/>
</dbReference>
<dbReference type="KEGG" id="qsa:O6P43_034193"/>
<dbReference type="GO" id="GO:0003677">
    <property type="term" value="F:DNA binding"/>
    <property type="evidence" value="ECO:0007669"/>
    <property type="project" value="UniProtKB-KW"/>
</dbReference>
<dbReference type="SUPFAM" id="SSF54171">
    <property type="entry name" value="DNA-binding domain"/>
    <property type="match status" value="1"/>
</dbReference>
<dbReference type="Proteomes" id="UP001163823">
    <property type="component" value="Chromosome 14"/>
</dbReference>
<gene>
    <name evidence="9" type="ORF">O6P43_034193</name>
</gene>
<keyword evidence="10" id="KW-1185">Reference proteome</keyword>
<keyword evidence="2" id="KW-0805">Transcription regulation</keyword>
<proteinExistence type="inferred from homology"/>
<evidence type="ECO:0000313" key="9">
    <source>
        <dbReference type="EMBL" id="KAJ7944861.1"/>
    </source>
</evidence>
<dbReference type="PRINTS" id="PR00367">
    <property type="entry name" value="ETHRSPELEMNT"/>
</dbReference>
<dbReference type="SMART" id="SM00380">
    <property type="entry name" value="AP2"/>
    <property type="match status" value="1"/>
</dbReference>
<evidence type="ECO:0000256" key="5">
    <source>
        <dbReference type="ARBA" id="ARBA00023163"/>
    </source>
</evidence>
<evidence type="ECO:0000256" key="4">
    <source>
        <dbReference type="ARBA" id="ARBA00023159"/>
    </source>
</evidence>
<dbReference type="Gene3D" id="3.30.730.10">
    <property type="entry name" value="AP2/ERF domain"/>
    <property type="match status" value="1"/>
</dbReference>
<organism evidence="9 10">
    <name type="scientific">Quillaja saponaria</name>
    <name type="common">Soap bark tree</name>
    <dbReference type="NCBI Taxonomy" id="32244"/>
    <lineage>
        <taxon>Eukaryota</taxon>
        <taxon>Viridiplantae</taxon>
        <taxon>Streptophyta</taxon>
        <taxon>Embryophyta</taxon>
        <taxon>Tracheophyta</taxon>
        <taxon>Spermatophyta</taxon>
        <taxon>Magnoliopsida</taxon>
        <taxon>eudicotyledons</taxon>
        <taxon>Gunneridae</taxon>
        <taxon>Pentapetalae</taxon>
        <taxon>rosids</taxon>
        <taxon>fabids</taxon>
        <taxon>Fabales</taxon>
        <taxon>Quillajaceae</taxon>
        <taxon>Quillaja</taxon>
    </lineage>
</organism>
<dbReference type="FunFam" id="3.30.730.10:FF:000001">
    <property type="entry name" value="Ethylene-responsive transcription factor 2"/>
    <property type="match status" value="1"/>
</dbReference>
<dbReference type="CDD" id="cd00018">
    <property type="entry name" value="AP2"/>
    <property type="match status" value="1"/>
</dbReference>
<dbReference type="InterPro" id="IPR001471">
    <property type="entry name" value="AP2/ERF_dom"/>
</dbReference>
<keyword evidence="3" id="KW-0238">DNA-binding</keyword>
<protein>
    <submittedName>
        <fullName evidence="9">Dehydration-responsive element binding factor</fullName>
    </submittedName>
</protein>
<evidence type="ECO:0000256" key="7">
    <source>
        <dbReference type="ARBA" id="ARBA00024343"/>
    </source>
</evidence>